<keyword evidence="1" id="KW-0175">Coiled coil</keyword>
<feature type="compositionally biased region" description="Low complexity" evidence="2">
    <location>
        <begin position="919"/>
        <end position="935"/>
    </location>
</feature>
<feature type="compositionally biased region" description="Pro residues" evidence="2">
    <location>
        <begin position="791"/>
        <end position="812"/>
    </location>
</feature>
<feature type="region of interest" description="Disordered" evidence="2">
    <location>
        <begin position="845"/>
        <end position="873"/>
    </location>
</feature>
<dbReference type="STRING" id="60517.A0A158R7A5"/>
<feature type="region of interest" description="Disordered" evidence="2">
    <location>
        <begin position="1475"/>
        <end position="1497"/>
    </location>
</feature>
<protein>
    <submittedName>
        <fullName evidence="5">Serine-rich adhesin for platelets-like</fullName>
    </submittedName>
</protein>
<dbReference type="InterPro" id="IPR028750">
    <property type="entry name" value="CEP350/CC187"/>
</dbReference>
<feature type="coiled-coil region" evidence="1">
    <location>
        <begin position="731"/>
        <end position="758"/>
    </location>
</feature>
<name>A0A158R7A5_TAEAS</name>
<proteinExistence type="predicted"/>
<accession>A0A158R7A5</accession>
<feature type="compositionally biased region" description="Polar residues" evidence="2">
    <location>
        <begin position="482"/>
        <end position="494"/>
    </location>
</feature>
<dbReference type="GO" id="GO:0034453">
    <property type="term" value="P:microtubule anchoring"/>
    <property type="evidence" value="ECO:0007669"/>
    <property type="project" value="InterPro"/>
</dbReference>
<feature type="region of interest" description="Disordered" evidence="2">
    <location>
        <begin position="1088"/>
        <end position="1113"/>
    </location>
</feature>
<evidence type="ECO:0000313" key="3">
    <source>
        <dbReference type="EMBL" id="VDK31872.1"/>
    </source>
</evidence>
<feature type="compositionally biased region" description="Polar residues" evidence="2">
    <location>
        <begin position="845"/>
        <end position="867"/>
    </location>
</feature>
<feature type="compositionally biased region" description="Low complexity" evidence="2">
    <location>
        <begin position="813"/>
        <end position="825"/>
    </location>
</feature>
<feature type="region of interest" description="Disordered" evidence="2">
    <location>
        <begin position="770"/>
        <end position="827"/>
    </location>
</feature>
<organism evidence="5">
    <name type="scientific">Taenia asiatica</name>
    <name type="common">Asian tapeworm</name>
    <dbReference type="NCBI Taxonomy" id="60517"/>
    <lineage>
        <taxon>Eukaryota</taxon>
        <taxon>Metazoa</taxon>
        <taxon>Spiralia</taxon>
        <taxon>Lophotrochozoa</taxon>
        <taxon>Platyhelminthes</taxon>
        <taxon>Cestoda</taxon>
        <taxon>Eucestoda</taxon>
        <taxon>Cyclophyllidea</taxon>
        <taxon>Taeniidae</taxon>
        <taxon>Taenia</taxon>
    </lineage>
</organism>
<feature type="region of interest" description="Disordered" evidence="2">
    <location>
        <begin position="1414"/>
        <end position="1446"/>
    </location>
</feature>
<evidence type="ECO:0000256" key="2">
    <source>
        <dbReference type="SAM" id="MobiDB-lite"/>
    </source>
</evidence>
<feature type="compositionally biased region" description="Polar residues" evidence="2">
    <location>
        <begin position="1093"/>
        <end position="1102"/>
    </location>
</feature>
<dbReference type="OrthoDB" id="6258421at2759"/>
<dbReference type="Proteomes" id="UP000282613">
    <property type="component" value="Unassembled WGS sequence"/>
</dbReference>
<evidence type="ECO:0000313" key="5">
    <source>
        <dbReference type="WBParaSite" id="TASK_0000347401-mRNA-1"/>
    </source>
</evidence>
<feature type="region of interest" description="Disordered" evidence="2">
    <location>
        <begin position="482"/>
        <end position="505"/>
    </location>
</feature>
<feature type="coiled-coil region" evidence="1">
    <location>
        <begin position="945"/>
        <end position="975"/>
    </location>
</feature>
<reference evidence="5" key="1">
    <citation type="submission" date="2016-04" db="UniProtKB">
        <authorList>
            <consortium name="WormBaseParasite"/>
        </authorList>
    </citation>
    <scope>IDENTIFICATION</scope>
</reference>
<feature type="region of interest" description="Disordered" evidence="2">
    <location>
        <begin position="115"/>
        <end position="135"/>
    </location>
</feature>
<reference evidence="3 4" key="2">
    <citation type="submission" date="2018-11" db="EMBL/GenBank/DDBJ databases">
        <authorList>
            <consortium name="Pathogen Informatics"/>
        </authorList>
    </citation>
    <scope>NUCLEOTIDE SEQUENCE [LARGE SCALE GENOMIC DNA]</scope>
</reference>
<feature type="region of interest" description="Disordered" evidence="2">
    <location>
        <begin position="904"/>
        <end position="935"/>
    </location>
</feature>
<dbReference type="EMBL" id="UYRS01018300">
    <property type="protein sequence ID" value="VDK31872.1"/>
    <property type="molecule type" value="Genomic_DNA"/>
</dbReference>
<dbReference type="GO" id="GO:0005813">
    <property type="term" value="C:centrosome"/>
    <property type="evidence" value="ECO:0007669"/>
    <property type="project" value="InterPro"/>
</dbReference>
<sequence length="1840" mass="201146">MSSFIPSRSAPVHKPSWTLGISHPKLNANNRRIVSDARSTLAIGSRTWISEEHRKSLQELVRRQKRAWAAARKLAEERERERNQRIAENLAATAEAAKLAAKRSLHLKKGKFSAASGLKSRRGENPRNGINVDDDEIPSECALRASQLLAEEENAVFKKPRCPTTQRSPGENRLSWDPTASISAVQSVYMKLHESKNRHSVVSSTPLFNPSKFPSGHLHKSFPAGSNANTVNSRIFSGRSGAAIVSTSLPLKSRTIKASVGGCHSKVPRTKGFGVQVDLHDSISFRGCCGLEPKLGVWILQTLSSALNVCTGYSRHTEVIIPWKDAESEQARLQARLCASRARRFVHLDADGDDANDNDTVEVLTSSSSSSASSKSGCISEAQQVANFLEPTKKPDDIVVKLAGSPRWIPKTGRPGMESGTPLRSLFDSHLKCLQEQSKSESDPLRFMEVYKQKCRQLTTHPRGDSHTEASPRATHQVRVSGTHFNHGGCTSASEVDKTSEAASSIPSLVEEAVHPTRQVTSHRHQMEVQQRQRLAPAALGLSLTAELHRYETLSASEQHITNLEMTRQISQAQAEELSIYHLSKAGYLHEAQGSGSCMMRVEHMKELKNTAVSPVVFPRVSEPVTLTQTITQRSFTTTATAATTALLHDSNRIGGTDFNAGSSSASYNAPRRAGADASSMNLHDANVTPSNLEVSAALGELVDVKSEQFKGILQQRASELHARRHEAELLLKYAARLDREERKVVALESRAAKALTRSKDRHPAAEGYIPLQQLSHSPSSALPTLKAPRGSPPSPTPPPPPTVSVPLPPSTSPSCSSPAISPSTGRVSVVKGKNNFSVGVQESVASLSDQPSSRSNTKLISPQHSSSRPRESLCSHAYGAENGESDRAGFSQQHPLLRHHCEHRNHQPQISSPRRLSQDSTNSTSSSPSGLHAYSESLSSSEFVSQLEARLASLQRELRRNEKLLSRIDAQKKMANRDRLMRLETTLENHRKFCLGIIDNIKIEINSCHQSLCEKSQPEAAPAVQMTPSGATLTSSSPEPSFSGKSMRQCFREPRRDTENTMSLLSSCLNAEEEAVESICTVSVEMKEASAPSETDPSNSPRGEKAFTSKLDVGQDGELKHLVSLETVKSASSKTSAVAKSGETIASELSSESSPTQRLISPTEMNLIVKFNSMHPASSNSAPSEGCVSPVETLSSKTSLDNRIPSPLETKTSPLKPISNEQNSSAALKRSNSVESGGHRSIEGIIASEMPPRASVSIRTPSPVSTKTEASKPDFYEQKICSAVLMHSSTSKCVKPTGFGSSIKMLSSEAPSKASAPTGKISSPADSKTILKSGIDDGDSKAALSEPLKLLENGVVGSLNETQPSEMALETSTSVKPIYLLVETEPRVDAKREVETKEVVELKTITPIEVLLPSEKPESVGSNQSGTEVKENGSDSEEEKDEKSCLVETIASELSLKTPSLNSDTHSVEVQELKSAKASTHQFTTGSSSESASETDDVYTEDFEDEAFADEVEKQEHGSVESADAVLERQVSAFTPSSDFVEAKTNALLNEFINQWLDNFIGEGINSVLEEAEETVICELFITQVITDTTGMVVNTPSRTVLLFKDAMKFFFQLRASSEPGTFEEVLNSIQYPPHFTETYAEEEDLEICERVPQSRLVNRSLFFDLIRIGMLDIFAGEDEDVKNNREPRLNSARLHMWHGRHRPESQSRWEAILAPQLEAILGMSLDPAASSGPSPLILPRPQVFDPSVLRSSLVRWTLNSKACWIEQLLETELREEDPSWFNFKPFEEQVVDTVIMDITSELANDMILSVLTRLNYGHELEKQRQEEHKETGKSVILL</sequence>
<dbReference type="WBParaSite" id="TASK_0000347401-mRNA-1">
    <property type="protein sequence ID" value="TASK_0000347401-mRNA-1"/>
    <property type="gene ID" value="TASK_0000347401"/>
</dbReference>
<evidence type="ECO:0000256" key="1">
    <source>
        <dbReference type="SAM" id="Coils"/>
    </source>
</evidence>
<dbReference type="PANTHER" id="PTHR13958">
    <property type="entry name" value="CENTROSOME-ASSOCIATED PROTEIN 350"/>
    <property type="match status" value="1"/>
</dbReference>
<keyword evidence="4" id="KW-1185">Reference proteome</keyword>
<feature type="compositionally biased region" description="Polar residues" evidence="2">
    <location>
        <begin position="1210"/>
        <end position="1236"/>
    </location>
</feature>
<feature type="region of interest" description="Disordered" evidence="2">
    <location>
        <begin position="1177"/>
        <end position="1271"/>
    </location>
</feature>
<feature type="compositionally biased region" description="Polar residues" evidence="2">
    <location>
        <begin position="1193"/>
        <end position="1202"/>
    </location>
</feature>
<dbReference type="GO" id="GO:0008017">
    <property type="term" value="F:microtubule binding"/>
    <property type="evidence" value="ECO:0007669"/>
    <property type="project" value="InterPro"/>
</dbReference>
<gene>
    <name evidence="3" type="ORF">TASK_LOCUS3475</name>
</gene>
<feature type="compositionally biased region" description="Polar residues" evidence="2">
    <location>
        <begin position="1258"/>
        <end position="1269"/>
    </location>
</feature>
<evidence type="ECO:0000313" key="4">
    <source>
        <dbReference type="Proteomes" id="UP000282613"/>
    </source>
</evidence>
<dbReference type="PANTHER" id="PTHR13958:SF3">
    <property type="entry name" value="CAP-GLY DOMAIN-CONTAINING PROTEIN-RELATED"/>
    <property type="match status" value="1"/>
</dbReference>
<feature type="compositionally biased region" description="Polar residues" evidence="2">
    <location>
        <begin position="1478"/>
        <end position="1487"/>
    </location>
</feature>
<feature type="compositionally biased region" description="Polar residues" evidence="2">
    <location>
        <begin position="773"/>
        <end position="783"/>
    </location>
</feature>